<dbReference type="PANTHER" id="PTHR32322:SF18">
    <property type="entry name" value="S-ADENOSYLMETHIONINE_S-ADENOSYLHOMOCYSTEINE TRANSPORTER"/>
    <property type="match status" value="1"/>
</dbReference>
<protein>
    <recommendedName>
        <fullName evidence="7">EamA domain-containing protein</fullName>
    </recommendedName>
</protein>
<evidence type="ECO:0000256" key="6">
    <source>
        <dbReference type="SAM" id="Phobius"/>
    </source>
</evidence>
<feature type="transmembrane region" description="Helical" evidence="6">
    <location>
        <begin position="5"/>
        <end position="24"/>
    </location>
</feature>
<keyword evidence="9" id="KW-1185">Reference proteome</keyword>
<feature type="domain" description="EamA" evidence="7">
    <location>
        <begin position="8"/>
        <end position="138"/>
    </location>
</feature>
<keyword evidence="2" id="KW-1003">Cell membrane</keyword>
<evidence type="ECO:0000313" key="9">
    <source>
        <dbReference type="Proteomes" id="UP000286947"/>
    </source>
</evidence>
<evidence type="ECO:0000259" key="7">
    <source>
        <dbReference type="Pfam" id="PF00892"/>
    </source>
</evidence>
<dbReference type="OrthoDB" id="8586862at2"/>
<feature type="transmembrane region" description="Helical" evidence="6">
    <location>
        <begin position="282"/>
        <end position="300"/>
    </location>
</feature>
<keyword evidence="3 6" id="KW-0812">Transmembrane</keyword>
<organism evidence="8 9">
    <name type="scientific">Saezia sanguinis</name>
    <dbReference type="NCBI Taxonomy" id="1965230"/>
    <lineage>
        <taxon>Bacteria</taxon>
        <taxon>Pseudomonadati</taxon>
        <taxon>Pseudomonadota</taxon>
        <taxon>Betaproteobacteria</taxon>
        <taxon>Burkholderiales</taxon>
        <taxon>Saeziaceae</taxon>
        <taxon>Saezia</taxon>
    </lineage>
</organism>
<comment type="caution">
    <text evidence="8">The sequence shown here is derived from an EMBL/GenBank/DDBJ whole genome shotgun (WGS) entry which is preliminary data.</text>
</comment>
<feature type="transmembrane region" description="Helical" evidence="6">
    <location>
        <begin position="228"/>
        <end position="246"/>
    </location>
</feature>
<feature type="transmembrane region" description="Helical" evidence="6">
    <location>
        <begin position="124"/>
        <end position="144"/>
    </location>
</feature>
<dbReference type="InterPro" id="IPR037185">
    <property type="entry name" value="EmrE-like"/>
</dbReference>
<dbReference type="SUPFAM" id="SSF103481">
    <property type="entry name" value="Multidrug resistance efflux transporter EmrE"/>
    <property type="match status" value="2"/>
</dbReference>
<keyword evidence="4 6" id="KW-1133">Transmembrane helix</keyword>
<dbReference type="PANTHER" id="PTHR32322">
    <property type="entry name" value="INNER MEMBRANE TRANSPORTER"/>
    <property type="match status" value="1"/>
</dbReference>
<feature type="domain" description="EamA" evidence="7">
    <location>
        <begin position="164"/>
        <end position="299"/>
    </location>
</feature>
<comment type="subcellular location">
    <subcellularLocation>
        <location evidence="1">Cell membrane</location>
        <topology evidence="1">Multi-pass membrane protein</topology>
    </subcellularLocation>
</comment>
<proteinExistence type="predicted"/>
<dbReference type="GO" id="GO:0005886">
    <property type="term" value="C:plasma membrane"/>
    <property type="evidence" value="ECO:0007669"/>
    <property type="project" value="UniProtKB-SubCell"/>
</dbReference>
<feature type="transmembrane region" description="Helical" evidence="6">
    <location>
        <begin position="30"/>
        <end position="53"/>
    </location>
</feature>
<dbReference type="InterPro" id="IPR050638">
    <property type="entry name" value="AA-Vitamin_Transporters"/>
</dbReference>
<feature type="transmembrane region" description="Helical" evidence="6">
    <location>
        <begin position="258"/>
        <end position="276"/>
    </location>
</feature>
<evidence type="ECO:0000256" key="5">
    <source>
        <dbReference type="ARBA" id="ARBA00023136"/>
    </source>
</evidence>
<sequence length="323" mass="34233">MPATFLSYLCLATSMALVGIYVGLSKPLLAIFPVILLAWLRYAIAAVVMVGWLKRAPDEAPMGLRQILLLASGALIGNFLFTLCMLTGVKLTSALSAGIVMAGIPAAVALLSRILLGERIARRTLAAIACAVLGIALLAIANLVAQPASVTDAAQTGTAGQTLLGHALLLAAVFCEACYVVIGKQLSGRVSAKRISAYLNLWGWIFAMPIGTYLLLRFDFSTVGWQQWGLLLFYALCASMVTVWLWMTGLKTIPASSAGIFTTMLPISATLVGIALGEQFTGIHALAFTLALCGVVLATWPKRGPAILQANHPDHEKLEKPLK</sequence>
<dbReference type="Proteomes" id="UP000286947">
    <property type="component" value="Unassembled WGS sequence"/>
</dbReference>
<feature type="transmembrane region" description="Helical" evidence="6">
    <location>
        <begin position="65"/>
        <end position="88"/>
    </location>
</feature>
<evidence type="ECO:0000256" key="2">
    <source>
        <dbReference type="ARBA" id="ARBA00022475"/>
    </source>
</evidence>
<evidence type="ECO:0000256" key="4">
    <source>
        <dbReference type="ARBA" id="ARBA00022989"/>
    </source>
</evidence>
<evidence type="ECO:0000256" key="1">
    <source>
        <dbReference type="ARBA" id="ARBA00004651"/>
    </source>
</evidence>
<name>A0A433SBE7_9BURK</name>
<dbReference type="RefSeq" id="WP_126980588.1">
    <property type="nucleotide sequence ID" value="NZ_PQSP01000007.1"/>
</dbReference>
<keyword evidence="5 6" id="KW-0472">Membrane</keyword>
<dbReference type="InterPro" id="IPR000620">
    <property type="entry name" value="EamA_dom"/>
</dbReference>
<gene>
    <name evidence="8" type="ORF">CUZ56_02411</name>
</gene>
<feature type="transmembrane region" description="Helical" evidence="6">
    <location>
        <begin position="94"/>
        <end position="112"/>
    </location>
</feature>
<dbReference type="EMBL" id="PQSP01000007">
    <property type="protein sequence ID" value="RUS66053.1"/>
    <property type="molecule type" value="Genomic_DNA"/>
</dbReference>
<dbReference type="AlphaFoldDB" id="A0A433SBE7"/>
<reference evidence="8 9" key="1">
    <citation type="submission" date="2018-01" db="EMBL/GenBank/DDBJ databases">
        <title>Saezia sanguinis gen. nov., sp. nov., in the order Burkholderiales isolated from human blood.</title>
        <authorList>
            <person name="Medina-Pascual M.J."/>
            <person name="Valdezate S."/>
            <person name="Monzon S."/>
            <person name="Cuesta I."/>
            <person name="Carrasco G."/>
            <person name="Villalon P."/>
            <person name="Saez-Nieto J.A."/>
        </authorList>
    </citation>
    <scope>NUCLEOTIDE SEQUENCE [LARGE SCALE GENOMIC DNA]</scope>
    <source>
        <strain evidence="8 9">CNM695-12</strain>
    </source>
</reference>
<dbReference type="Pfam" id="PF00892">
    <property type="entry name" value="EamA"/>
    <property type="match status" value="2"/>
</dbReference>
<evidence type="ECO:0000313" key="8">
    <source>
        <dbReference type="EMBL" id="RUS66053.1"/>
    </source>
</evidence>
<evidence type="ECO:0000256" key="3">
    <source>
        <dbReference type="ARBA" id="ARBA00022692"/>
    </source>
</evidence>
<accession>A0A433SBE7</accession>
<feature type="transmembrane region" description="Helical" evidence="6">
    <location>
        <begin position="195"/>
        <end position="216"/>
    </location>
</feature>
<feature type="transmembrane region" description="Helical" evidence="6">
    <location>
        <begin position="164"/>
        <end position="183"/>
    </location>
</feature>